<feature type="compositionally biased region" description="Acidic residues" evidence="1">
    <location>
        <begin position="217"/>
        <end position="231"/>
    </location>
</feature>
<evidence type="ECO:0000313" key="2">
    <source>
        <dbReference type="EMBL" id="QSZ31784.1"/>
    </source>
</evidence>
<name>A0A8A3P5U4_9HELO</name>
<feature type="compositionally biased region" description="Basic and acidic residues" evidence="1">
    <location>
        <begin position="203"/>
        <end position="213"/>
    </location>
</feature>
<dbReference type="AlphaFoldDB" id="A0A8A3P5U4"/>
<proteinExistence type="predicted"/>
<protein>
    <submittedName>
        <fullName evidence="2">Uncharacterized protein</fullName>
    </submittedName>
</protein>
<feature type="compositionally biased region" description="Acidic residues" evidence="1">
    <location>
        <begin position="111"/>
        <end position="130"/>
    </location>
</feature>
<organism evidence="2 3">
    <name type="scientific">Monilinia vaccinii-corymbosi</name>
    <dbReference type="NCBI Taxonomy" id="61207"/>
    <lineage>
        <taxon>Eukaryota</taxon>
        <taxon>Fungi</taxon>
        <taxon>Dikarya</taxon>
        <taxon>Ascomycota</taxon>
        <taxon>Pezizomycotina</taxon>
        <taxon>Leotiomycetes</taxon>
        <taxon>Helotiales</taxon>
        <taxon>Sclerotiniaceae</taxon>
        <taxon>Monilinia</taxon>
    </lineage>
</organism>
<feature type="region of interest" description="Disordered" evidence="1">
    <location>
        <begin position="202"/>
        <end position="234"/>
    </location>
</feature>
<feature type="region of interest" description="Disordered" evidence="1">
    <location>
        <begin position="1"/>
        <end position="162"/>
    </location>
</feature>
<sequence length="263" mass="27369">MILLTQQRTTTIRARTPHAPPTLHIPPRRATAAHGHVDEPGEDRARGADPHKRKHLMANRGADIQAGLRRDDVAEDDEHDGGDDGGRRGQQGGDEGPDGVGARDPARVDGAEGEEDVDEVHDGPGDEEAEHDPAGDADQAEDLVDLGGERDGGAGEELVEQDLDGVEPVESRGLGAEGDAVGVVAFAEVPEADLVEVVEAEGAGERVGERDGGPDGCGDDVGEVETEEPGFSEDGAVVRIADDGLEGGMLVISSRRERDGSEG</sequence>
<feature type="compositionally biased region" description="Low complexity" evidence="1">
    <location>
        <begin position="1"/>
        <end position="13"/>
    </location>
</feature>
<accession>A0A8A3P5U4</accession>
<evidence type="ECO:0000256" key="1">
    <source>
        <dbReference type="SAM" id="MobiDB-lite"/>
    </source>
</evidence>
<dbReference type="EMBL" id="CP063406">
    <property type="protein sequence ID" value="QSZ31784.1"/>
    <property type="molecule type" value="Genomic_DNA"/>
</dbReference>
<reference evidence="2" key="1">
    <citation type="submission" date="2020-10" db="EMBL/GenBank/DDBJ databases">
        <title>Genome Sequence of Monilinia vaccinii-corymbosi Sheds Light on Mummy Berry Disease Infection of Blueberry and Mating Type.</title>
        <authorList>
            <person name="Yow A.G."/>
            <person name="Zhang Y."/>
            <person name="Bansal K."/>
            <person name="Eacker S.M."/>
            <person name="Sullivan S."/>
            <person name="Liachko I."/>
            <person name="Cubeta M.A."/>
            <person name="Rollins J.A."/>
            <person name="Ashrafi H."/>
        </authorList>
    </citation>
    <scope>NUCLEOTIDE SEQUENCE</scope>
    <source>
        <strain evidence="2">RL-1</strain>
    </source>
</reference>
<evidence type="ECO:0000313" key="3">
    <source>
        <dbReference type="Proteomes" id="UP000672032"/>
    </source>
</evidence>
<dbReference type="Proteomes" id="UP000672032">
    <property type="component" value="Chromosome 2"/>
</dbReference>
<gene>
    <name evidence="2" type="ORF">DSL72_001353</name>
</gene>
<feature type="compositionally biased region" description="Basic and acidic residues" evidence="1">
    <location>
        <begin position="35"/>
        <end position="50"/>
    </location>
</feature>
<keyword evidence="3" id="KW-1185">Reference proteome</keyword>
<dbReference type="OrthoDB" id="3530944at2759"/>